<proteinExistence type="predicted"/>
<dbReference type="InterPro" id="IPR050109">
    <property type="entry name" value="HTH-type_TetR-like_transc_reg"/>
</dbReference>
<organism evidence="6 7">
    <name type="scientific">Crossiella equi</name>
    <dbReference type="NCBI Taxonomy" id="130796"/>
    <lineage>
        <taxon>Bacteria</taxon>
        <taxon>Bacillati</taxon>
        <taxon>Actinomycetota</taxon>
        <taxon>Actinomycetes</taxon>
        <taxon>Pseudonocardiales</taxon>
        <taxon>Pseudonocardiaceae</taxon>
        <taxon>Crossiella</taxon>
    </lineage>
</organism>
<evidence type="ECO:0000256" key="1">
    <source>
        <dbReference type="ARBA" id="ARBA00023015"/>
    </source>
</evidence>
<keyword evidence="1" id="KW-0805">Transcription regulation</keyword>
<dbReference type="InterPro" id="IPR023772">
    <property type="entry name" value="DNA-bd_HTH_TetR-type_CS"/>
</dbReference>
<dbReference type="SUPFAM" id="SSF46689">
    <property type="entry name" value="Homeodomain-like"/>
    <property type="match status" value="1"/>
</dbReference>
<keyword evidence="2 4" id="KW-0238">DNA-binding</keyword>
<feature type="DNA-binding region" description="H-T-H motif" evidence="4">
    <location>
        <begin position="53"/>
        <end position="72"/>
    </location>
</feature>
<evidence type="ECO:0000256" key="2">
    <source>
        <dbReference type="ARBA" id="ARBA00023125"/>
    </source>
</evidence>
<evidence type="ECO:0000313" key="6">
    <source>
        <dbReference type="EMBL" id="MBP2478615.1"/>
    </source>
</evidence>
<feature type="domain" description="HTH tetR-type" evidence="5">
    <location>
        <begin position="30"/>
        <end position="90"/>
    </location>
</feature>
<dbReference type="Gene3D" id="1.10.357.10">
    <property type="entry name" value="Tetracycline Repressor, domain 2"/>
    <property type="match status" value="1"/>
</dbReference>
<dbReference type="PRINTS" id="PR00455">
    <property type="entry name" value="HTHTETR"/>
</dbReference>
<keyword evidence="7" id="KW-1185">Reference proteome</keyword>
<keyword evidence="3" id="KW-0804">Transcription</keyword>
<dbReference type="InterPro" id="IPR001647">
    <property type="entry name" value="HTH_TetR"/>
</dbReference>
<dbReference type="RefSeq" id="WP_086789578.1">
    <property type="nucleotide sequence ID" value="NZ_JAGIOO010000001.1"/>
</dbReference>
<dbReference type="EMBL" id="JAGIOO010000001">
    <property type="protein sequence ID" value="MBP2478615.1"/>
    <property type="molecule type" value="Genomic_DNA"/>
</dbReference>
<name>A0ABS5ASE8_9PSEU</name>
<evidence type="ECO:0000313" key="7">
    <source>
        <dbReference type="Proteomes" id="UP001519363"/>
    </source>
</evidence>
<evidence type="ECO:0000256" key="4">
    <source>
        <dbReference type="PROSITE-ProRule" id="PRU00335"/>
    </source>
</evidence>
<evidence type="ECO:0000256" key="3">
    <source>
        <dbReference type="ARBA" id="ARBA00023163"/>
    </source>
</evidence>
<gene>
    <name evidence="6" type="ORF">JOF53_007487</name>
</gene>
<sequence>MTAHTVDWTALRGLAPDSSRAAGLRERRKQETRQQLVETATTMFLDRGFDAVTVVEIAKACAVSPTTVFNYFPTKESLVLDLPETFLATLRAAFADPGRTPLRAMLDILAGELDHLVSWLTAQPDQEWGARAVQRFEAMVRDTPALRAHHRDLLHRMTTAATEELARRSGLAVHDPEPRITAAALLALWPVQVEATCRLLDGCRTPSQVRDAVTAEVHRAAAVLAGGLS</sequence>
<evidence type="ECO:0000259" key="5">
    <source>
        <dbReference type="PROSITE" id="PS50977"/>
    </source>
</evidence>
<dbReference type="PANTHER" id="PTHR30055">
    <property type="entry name" value="HTH-TYPE TRANSCRIPTIONAL REGULATOR RUTR"/>
    <property type="match status" value="1"/>
</dbReference>
<dbReference type="Pfam" id="PF17754">
    <property type="entry name" value="TetR_C_14"/>
    <property type="match status" value="1"/>
</dbReference>
<dbReference type="InterPro" id="IPR041347">
    <property type="entry name" value="MftR_C"/>
</dbReference>
<dbReference type="InterPro" id="IPR009057">
    <property type="entry name" value="Homeodomain-like_sf"/>
</dbReference>
<dbReference type="PROSITE" id="PS01081">
    <property type="entry name" value="HTH_TETR_1"/>
    <property type="match status" value="1"/>
</dbReference>
<dbReference type="Proteomes" id="UP001519363">
    <property type="component" value="Unassembled WGS sequence"/>
</dbReference>
<dbReference type="PANTHER" id="PTHR30055:SF234">
    <property type="entry name" value="HTH-TYPE TRANSCRIPTIONAL REGULATOR BETI"/>
    <property type="match status" value="1"/>
</dbReference>
<protein>
    <submittedName>
        <fullName evidence="6">AcrR family transcriptional regulator</fullName>
    </submittedName>
</protein>
<comment type="caution">
    <text evidence="6">The sequence shown here is derived from an EMBL/GenBank/DDBJ whole genome shotgun (WGS) entry which is preliminary data.</text>
</comment>
<reference evidence="6 7" key="1">
    <citation type="submission" date="2021-03" db="EMBL/GenBank/DDBJ databases">
        <title>Sequencing the genomes of 1000 actinobacteria strains.</title>
        <authorList>
            <person name="Klenk H.-P."/>
        </authorList>
    </citation>
    <scope>NUCLEOTIDE SEQUENCE [LARGE SCALE GENOMIC DNA]</scope>
    <source>
        <strain evidence="6 7">DSM 44580</strain>
    </source>
</reference>
<accession>A0ABS5ASE8</accession>
<dbReference type="Pfam" id="PF00440">
    <property type="entry name" value="TetR_N"/>
    <property type="match status" value="1"/>
</dbReference>
<dbReference type="PROSITE" id="PS50977">
    <property type="entry name" value="HTH_TETR_2"/>
    <property type="match status" value="1"/>
</dbReference>